<dbReference type="Proteomes" id="UP000191672">
    <property type="component" value="Unassembled WGS sequence"/>
</dbReference>
<feature type="region of interest" description="Disordered" evidence="1">
    <location>
        <begin position="192"/>
        <end position="518"/>
    </location>
</feature>
<dbReference type="STRING" id="416450.A0A1V6QCN2"/>
<feature type="region of interest" description="Disordered" evidence="1">
    <location>
        <begin position="524"/>
        <end position="543"/>
    </location>
</feature>
<evidence type="ECO:0000313" key="3">
    <source>
        <dbReference type="Proteomes" id="UP000191672"/>
    </source>
</evidence>
<evidence type="ECO:0000256" key="1">
    <source>
        <dbReference type="SAM" id="MobiDB-lite"/>
    </source>
</evidence>
<feature type="compositionally biased region" description="Basic and acidic residues" evidence="1">
    <location>
        <begin position="108"/>
        <end position="127"/>
    </location>
</feature>
<feature type="compositionally biased region" description="Pro residues" evidence="1">
    <location>
        <begin position="257"/>
        <end position="266"/>
    </location>
</feature>
<sequence length="560" mass="60684">MPPLAGEERLVTVFADIHYYFKEPTRRPSPYHHRFDKGSYLYVYNDAAQNKARIEIANNPGSPEQDAFCGDFNHVHIRHSSQFPTLCTLTVDAHPNPSQQQAYSPASPRHEWRLPSGDPRDDPNDFRDFPRLHTLDIYFWGQEDATQFLDTAELVLPKTQVETDREPAPQPEQPLSSVVQQLENVAVSDPAYQNGQTRNSRSDSQTTASQPPQGPGIPQTTSFPPPPPSGPLADQTQSNGPSPAEESKDPASFAPLPYNPAAPAAPEPIKHREKTPPPEDGMDGTGLAAAVAADNGVPYTPPHQVIGGVGGVGGFASPPPSNSTPGLSYAGPPTSTTMGTPGYASPPPSAGLQHTSSFSSHSSIQSPGLPVPSYSQSFLAGTGNQQWNASASPQRSGSLSFAPPVQQPTQSQDVNASPQRQGSMSFAPPPQDPNAHLYGQQVYGGSSQPSAPIQPQPLQQQQIQQQQQQQQASVPVPMGGFSNYSYDKTPSQQQRQPGASEYDIHSQAYRPTEAEAGSHYQKYAQKAMKNPGQRPRKLEDKAERLESGVNRFFKKLEKRL</sequence>
<keyword evidence="3" id="KW-1185">Reference proteome</keyword>
<gene>
    <name evidence="2" type="ORF">PENANT_c006G07065</name>
</gene>
<proteinExistence type="predicted"/>
<name>A0A1V6QCN2_9EURO</name>
<dbReference type="EMBL" id="MDYN01000006">
    <property type="protein sequence ID" value="OQD86973.1"/>
    <property type="molecule type" value="Genomic_DNA"/>
</dbReference>
<reference evidence="3" key="1">
    <citation type="journal article" date="2017" name="Nat. Microbiol.">
        <title>Global analysis of biosynthetic gene clusters reveals vast potential of secondary metabolite production in Penicillium species.</title>
        <authorList>
            <person name="Nielsen J.C."/>
            <person name="Grijseels S."/>
            <person name="Prigent S."/>
            <person name="Ji B."/>
            <person name="Dainat J."/>
            <person name="Nielsen K.F."/>
            <person name="Frisvad J.C."/>
            <person name="Workman M."/>
            <person name="Nielsen J."/>
        </authorList>
    </citation>
    <scope>NUCLEOTIDE SEQUENCE [LARGE SCALE GENOMIC DNA]</scope>
    <source>
        <strain evidence="3">IBT 31811</strain>
    </source>
</reference>
<organism evidence="2 3">
    <name type="scientific">Penicillium antarcticum</name>
    <dbReference type="NCBI Taxonomy" id="416450"/>
    <lineage>
        <taxon>Eukaryota</taxon>
        <taxon>Fungi</taxon>
        <taxon>Dikarya</taxon>
        <taxon>Ascomycota</taxon>
        <taxon>Pezizomycotina</taxon>
        <taxon>Eurotiomycetes</taxon>
        <taxon>Eurotiomycetidae</taxon>
        <taxon>Eurotiales</taxon>
        <taxon>Aspergillaceae</taxon>
        <taxon>Penicillium</taxon>
    </lineage>
</organism>
<feature type="compositionally biased region" description="Low complexity" evidence="1">
    <location>
        <begin position="331"/>
        <end position="342"/>
    </location>
</feature>
<feature type="compositionally biased region" description="Polar residues" evidence="1">
    <location>
        <begin position="482"/>
        <end position="497"/>
    </location>
</feature>
<accession>A0A1V6QCN2</accession>
<feature type="compositionally biased region" description="Polar residues" evidence="1">
    <location>
        <begin position="373"/>
        <end position="399"/>
    </location>
</feature>
<dbReference type="AlphaFoldDB" id="A0A1V6QCN2"/>
<comment type="caution">
    <text evidence="2">The sequence shown here is derived from an EMBL/GenBank/DDBJ whole genome shotgun (WGS) entry which is preliminary data.</text>
</comment>
<feature type="compositionally biased region" description="Low complexity" evidence="1">
    <location>
        <begin position="356"/>
        <end position="366"/>
    </location>
</feature>
<feature type="compositionally biased region" description="Polar residues" evidence="1">
    <location>
        <begin position="407"/>
        <end position="424"/>
    </location>
</feature>
<feature type="compositionally biased region" description="Basic and acidic residues" evidence="1">
    <location>
        <begin position="268"/>
        <end position="277"/>
    </location>
</feature>
<feature type="compositionally biased region" description="Polar residues" evidence="1">
    <location>
        <begin position="192"/>
        <end position="209"/>
    </location>
</feature>
<evidence type="ECO:0000313" key="2">
    <source>
        <dbReference type="EMBL" id="OQD86973.1"/>
    </source>
</evidence>
<protein>
    <submittedName>
        <fullName evidence="2">Uncharacterized protein</fullName>
    </submittedName>
</protein>
<feature type="compositionally biased region" description="Low complexity" evidence="1">
    <location>
        <begin position="446"/>
        <end position="477"/>
    </location>
</feature>
<feature type="region of interest" description="Disordered" evidence="1">
    <location>
        <begin position="91"/>
        <end position="127"/>
    </location>
</feature>